<dbReference type="OMA" id="GWLRIAD"/>
<reference evidence="2" key="1">
    <citation type="journal article" date="2012" name="Nat. Biotechnol.">
        <title>Reference genome sequence of the model plant Setaria.</title>
        <authorList>
            <person name="Bennetzen J.L."/>
            <person name="Schmutz J."/>
            <person name="Wang H."/>
            <person name="Percifield R."/>
            <person name="Hawkins J."/>
            <person name="Pontaroli A.C."/>
            <person name="Estep M."/>
            <person name="Feng L."/>
            <person name="Vaughn J.N."/>
            <person name="Grimwood J."/>
            <person name="Jenkins J."/>
            <person name="Barry K."/>
            <person name="Lindquist E."/>
            <person name="Hellsten U."/>
            <person name="Deshpande S."/>
            <person name="Wang X."/>
            <person name="Wu X."/>
            <person name="Mitros T."/>
            <person name="Triplett J."/>
            <person name="Yang X."/>
            <person name="Ye C.Y."/>
            <person name="Mauro-Herrera M."/>
            <person name="Wang L."/>
            <person name="Li P."/>
            <person name="Sharma M."/>
            <person name="Sharma R."/>
            <person name="Ronald P.C."/>
            <person name="Panaud O."/>
            <person name="Kellogg E.A."/>
            <person name="Brutnell T.P."/>
            <person name="Doust A.N."/>
            <person name="Tuskan G.A."/>
            <person name="Rokhsar D."/>
            <person name="Devos K.M."/>
        </authorList>
    </citation>
    <scope>NUCLEOTIDE SEQUENCE [LARGE SCALE GENOMIC DNA]</scope>
    <source>
        <strain evidence="2">cv. Yugu1</strain>
    </source>
</reference>
<name>K3YNC4_SETIT</name>
<dbReference type="EnsemblPlants" id="KQL02328">
    <property type="protein sequence ID" value="KQL02328"/>
    <property type="gene ID" value="SETIT_015764mg"/>
</dbReference>
<dbReference type="InParanoid" id="K3YNC4"/>
<dbReference type="EMBL" id="AGNK02003954">
    <property type="status" value="NOT_ANNOTATED_CDS"/>
    <property type="molecule type" value="Genomic_DNA"/>
</dbReference>
<organism evidence="1 2">
    <name type="scientific">Setaria italica</name>
    <name type="common">Foxtail millet</name>
    <name type="synonym">Panicum italicum</name>
    <dbReference type="NCBI Taxonomy" id="4555"/>
    <lineage>
        <taxon>Eukaryota</taxon>
        <taxon>Viridiplantae</taxon>
        <taxon>Streptophyta</taxon>
        <taxon>Embryophyta</taxon>
        <taxon>Tracheophyta</taxon>
        <taxon>Spermatophyta</taxon>
        <taxon>Magnoliopsida</taxon>
        <taxon>Liliopsida</taxon>
        <taxon>Poales</taxon>
        <taxon>Poaceae</taxon>
        <taxon>PACMAD clade</taxon>
        <taxon>Panicoideae</taxon>
        <taxon>Panicodae</taxon>
        <taxon>Paniceae</taxon>
        <taxon>Cenchrinae</taxon>
        <taxon>Setaria</taxon>
    </lineage>
</organism>
<keyword evidence="2" id="KW-1185">Reference proteome</keyword>
<dbReference type="Gramene" id="KQL02328">
    <property type="protein sequence ID" value="KQL02328"/>
    <property type="gene ID" value="SETIT_015764mg"/>
</dbReference>
<sequence length="217" mass="23620">MAGGGGVSEWERSIFDCFESSVVRLRVPCGGAGNGFVVFGRGNTRLIMTCEHVVHGLPLGTRNIMVSRSEPYLTAQSTPATLLFVDEARDLALLRVDAVQWDPCNVLAFFEAAPTSPGMDVVLLSFFHMGPLIVLRPGTFAGKIIGPHRLLVLGTLNVKLFAPTTQLSREHIRCTCFVQELGCKFSVSVPTIKAALRGWLRIADENVSILAMLARIH</sequence>
<dbReference type="STRING" id="4555.K3YNC4"/>
<dbReference type="InterPro" id="IPR043504">
    <property type="entry name" value="Peptidase_S1_PA_chymotrypsin"/>
</dbReference>
<accession>K3YNC4</accession>
<evidence type="ECO:0000313" key="2">
    <source>
        <dbReference type="Proteomes" id="UP000004995"/>
    </source>
</evidence>
<dbReference type="InterPro" id="IPR009003">
    <property type="entry name" value="Peptidase_S1_PA"/>
</dbReference>
<dbReference type="Proteomes" id="UP000004995">
    <property type="component" value="Unassembled WGS sequence"/>
</dbReference>
<dbReference type="Pfam" id="PF13365">
    <property type="entry name" value="Trypsin_2"/>
    <property type="match status" value="1"/>
</dbReference>
<dbReference type="Gene3D" id="2.40.10.10">
    <property type="entry name" value="Trypsin-like serine proteases"/>
    <property type="match status" value="1"/>
</dbReference>
<dbReference type="AlphaFoldDB" id="K3YNC4"/>
<evidence type="ECO:0000313" key="1">
    <source>
        <dbReference type="EnsemblPlants" id="KQL02328"/>
    </source>
</evidence>
<dbReference type="eggNOG" id="ENOG502R3VB">
    <property type="taxonomic scope" value="Eukaryota"/>
</dbReference>
<reference evidence="1" key="2">
    <citation type="submission" date="2018-08" db="UniProtKB">
        <authorList>
            <consortium name="EnsemblPlants"/>
        </authorList>
    </citation>
    <scope>IDENTIFICATION</scope>
    <source>
        <strain evidence="1">Yugu1</strain>
    </source>
</reference>
<protein>
    <submittedName>
        <fullName evidence="1">Uncharacterized protein</fullName>
    </submittedName>
</protein>
<dbReference type="SUPFAM" id="SSF50494">
    <property type="entry name" value="Trypsin-like serine proteases"/>
    <property type="match status" value="1"/>
</dbReference>
<proteinExistence type="predicted"/>
<dbReference type="HOGENOM" id="CLU_080282_0_0_1"/>